<evidence type="ECO:0008006" key="4">
    <source>
        <dbReference type="Google" id="ProtNLM"/>
    </source>
</evidence>
<keyword evidence="3" id="KW-1185">Reference proteome</keyword>
<feature type="compositionally biased region" description="Basic and acidic residues" evidence="1">
    <location>
        <begin position="270"/>
        <end position="281"/>
    </location>
</feature>
<feature type="compositionally biased region" description="Low complexity" evidence="1">
    <location>
        <begin position="233"/>
        <end position="256"/>
    </location>
</feature>
<feature type="region of interest" description="Disordered" evidence="1">
    <location>
        <begin position="231"/>
        <end position="281"/>
    </location>
</feature>
<comment type="caution">
    <text evidence="2">The sequence shown here is derived from an EMBL/GenBank/DDBJ whole genome shotgun (WGS) entry which is preliminary data.</text>
</comment>
<dbReference type="Gene3D" id="6.10.140.1230">
    <property type="match status" value="1"/>
</dbReference>
<dbReference type="EMBL" id="JBGBPQ010000001">
    <property type="protein sequence ID" value="KAL1529194.1"/>
    <property type="molecule type" value="Genomic_DNA"/>
</dbReference>
<dbReference type="GO" id="GO:0007034">
    <property type="term" value="P:vacuolar transport"/>
    <property type="evidence" value="ECO:0007669"/>
    <property type="project" value="InterPro"/>
</dbReference>
<evidence type="ECO:0000313" key="3">
    <source>
        <dbReference type="Proteomes" id="UP001515480"/>
    </source>
</evidence>
<dbReference type="Proteomes" id="UP001515480">
    <property type="component" value="Unassembled WGS sequence"/>
</dbReference>
<dbReference type="InterPro" id="IPR005024">
    <property type="entry name" value="Snf7_fam"/>
</dbReference>
<accession>A0AB34K9M7</accession>
<sequence>MGFVVSARNFHDFITPSIYPIASENKSTYSKGDSDTASASSGWASALASPPAAAMQLFGERKTTAEKMKEYNRNIKRSIRDMDRERGALERQEKKLMTDIKKEAKEGRVDSAKIMAKDLVRTRGYIKKMYKMKSHMEAVSLRLQTMQSSAQMAQCMKGVTKVMGTMNKKMNLPQIQKIMMEFEKQNEMMTMKEEMMEDAMDDAFADDEDEDEEENVLGSILAELGVEIGNKMAAPGSGAVPSASAGAAVGEPAGVSASGGAGGGEDLDAELQRRLDSLRRT</sequence>
<name>A0AB34K9M7_PRYPA</name>
<evidence type="ECO:0000256" key="1">
    <source>
        <dbReference type="SAM" id="MobiDB-lite"/>
    </source>
</evidence>
<gene>
    <name evidence="2" type="ORF">AB1Y20_000152</name>
</gene>
<dbReference type="AlphaFoldDB" id="A0AB34K9M7"/>
<dbReference type="Pfam" id="PF03357">
    <property type="entry name" value="Snf7"/>
    <property type="match status" value="1"/>
</dbReference>
<protein>
    <recommendedName>
        <fullName evidence="4">Charged multivesicular body protein 2a</fullName>
    </recommendedName>
</protein>
<reference evidence="2 3" key="1">
    <citation type="journal article" date="2024" name="Science">
        <title>Giant polyketide synthase enzymes in the biosynthesis of giant marine polyether toxins.</title>
        <authorList>
            <person name="Fallon T.R."/>
            <person name="Shende V.V."/>
            <person name="Wierzbicki I.H."/>
            <person name="Pendleton A.L."/>
            <person name="Watervoot N.F."/>
            <person name="Auber R.P."/>
            <person name="Gonzalez D.J."/>
            <person name="Wisecaver J.H."/>
            <person name="Moore B.S."/>
        </authorList>
    </citation>
    <scope>NUCLEOTIDE SEQUENCE [LARGE SCALE GENOMIC DNA]</scope>
    <source>
        <strain evidence="2 3">12B1</strain>
    </source>
</reference>
<dbReference type="PANTHER" id="PTHR10476">
    <property type="entry name" value="CHARGED MULTIVESICULAR BODY PROTEIN"/>
    <property type="match status" value="1"/>
</dbReference>
<proteinExistence type="predicted"/>
<organism evidence="2 3">
    <name type="scientific">Prymnesium parvum</name>
    <name type="common">Toxic golden alga</name>
    <dbReference type="NCBI Taxonomy" id="97485"/>
    <lineage>
        <taxon>Eukaryota</taxon>
        <taxon>Haptista</taxon>
        <taxon>Haptophyta</taxon>
        <taxon>Prymnesiophyceae</taxon>
        <taxon>Prymnesiales</taxon>
        <taxon>Prymnesiaceae</taxon>
        <taxon>Prymnesium</taxon>
    </lineage>
</organism>
<evidence type="ECO:0000313" key="2">
    <source>
        <dbReference type="EMBL" id="KAL1529194.1"/>
    </source>
</evidence>